<dbReference type="Pfam" id="PF13598">
    <property type="entry name" value="DUF4139"/>
    <property type="match status" value="1"/>
</dbReference>
<dbReference type="AlphaFoldDB" id="A0A915P0R3"/>
<evidence type="ECO:0000313" key="3">
    <source>
        <dbReference type="WBParaSite" id="scf7180000422335.g8781"/>
    </source>
</evidence>
<dbReference type="InterPro" id="IPR037291">
    <property type="entry name" value="DUF4139"/>
</dbReference>
<name>A0A915P0R3_9BILA</name>
<dbReference type="PANTHER" id="PTHR31005">
    <property type="entry name" value="DUF4139 DOMAIN-CONTAINING PROTEIN"/>
    <property type="match status" value="1"/>
</dbReference>
<dbReference type="WBParaSite" id="scf7180000422335.g8781">
    <property type="protein sequence ID" value="scf7180000422335.g8781"/>
    <property type="gene ID" value="scf7180000422335.g8781"/>
</dbReference>
<keyword evidence="2" id="KW-1185">Reference proteome</keyword>
<evidence type="ECO:0000313" key="2">
    <source>
        <dbReference type="Proteomes" id="UP000887560"/>
    </source>
</evidence>
<feature type="domain" description="DUF4139" evidence="1">
    <location>
        <begin position="28"/>
        <end position="290"/>
    </location>
</feature>
<organism evidence="2 3">
    <name type="scientific">Meloidogyne floridensis</name>
    <dbReference type="NCBI Taxonomy" id="298350"/>
    <lineage>
        <taxon>Eukaryota</taxon>
        <taxon>Metazoa</taxon>
        <taxon>Ecdysozoa</taxon>
        <taxon>Nematoda</taxon>
        <taxon>Chromadorea</taxon>
        <taxon>Rhabditida</taxon>
        <taxon>Tylenchina</taxon>
        <taxon>Tylenchomorpha</taxon>
        <taxon>Tylenchoidea</taxon>
        <taxon>Meloidogynidae</taxon>
        <taxon>Meloidogyninae</taxon>
        <taxon>Meloidogyne</taxon>
    </lineage>
</organism>
<reference evidence="3" key="1">
    <citation type="submission" date="2022-11" db="UniProtKB">
        <authorList>
            <consortium name="WormBaseParasite"/>
        </authorList>
    </citation>
    <scope>IDENTIFICATION</scope>
</reference>
<proteinExistence type="predicted"/>
<evidence type="ECO:0000259" key="1">
    <source>
        <dbReference type="Pfam" id="PF13598"/>
    </source>
</evidence>
<dbReference type="PANTHER" id="PTHR31005:SF10">
    <property type="entry name" value="DUF4140 DOMAIN-CONTAINING PROTEIN"/>
    <property type="match status" value="1"/>
</dbReference>
<accession>A0A915P0R3</accession>
<protein>
    <submittedName>
        <fullName evidence="3">DUF4139 domain-containing protein</fullName>
    </submittedName>
</protein>
<dbReference type="NCBIfam" id="TIGR02231">
    <property type="entry name" value="mucoidy inhibitor MuiA family protein"/>
    <property type="match status" value="1"/>
</dbReference>
<dbReference type="Proteomes" id="UP000887560">
    <property type="component" value="Unplaced"/>
</dbReference>
<dbReference type="InterPro" id="IPR011935">
    <property type="entry name" value="CHP02231"/>
</dbReference>
<sequence length="295" mass="32102">MRAAAIATSVHGSGSENYSIHSLEQMPSTYFPIDHPCTIPADGQPHKINEDDELVSAEGAGGVVVFVVVVEVVVGGTGHKGQAVHFIAGSDEHTGHAGQVAHAGSVGHEGQIDIAHIELLPTYWHECVPSRMSSAFINAKLVNCSPLPLLPGPLSVFFNNSFVSTSNLKLVLPGEEFRCLLGVDPAIKVEYKRANTSNEQFGFMTKKSLSTHEQAISLRNAKANQSVQITIREPVPKAVDDQVKIALIQPDLKTQKSECRLTKEHNLEWTVKLAPGEQRELVVKWTAEYPAQEEF</sequence>